<evidence type="ECO:0000313" key="1">
    <source>
        <dbReference type="Ensembl" id="ENSOCUP00000034365.1"/>
    </source>
</evidence>
<reference evidence="1" key="3">
    <citation type="submission" date="2025-09" db="UniProtKB">
        <authorList>
            <consortium name="Ensembl"/>
        </authorList>
    </citation>
    <scope>IDENTIFICATION</scope>
    <source>
        <strain evidence="1">Thorbecke</strain>
    </source>
</reference>
<evidence type="ECO:0000313" key="2">
    <source>
        <dbReference type="Proteomes" id="UP000001811"/>
    </source>
</evidence>
<proteinExistence type="predicted"/>
<organism evidence="1 2">
    <name type="scientific">Oryctolagus cuniculus</name>
    <name type="common">Rabbit</name>
    <dbReference type="NCBI Taxonomy" id="9986"/>
    <lineage>
        <taxon>Eukaryota</taxon>
        <taxon>Metazoa</taxon>
        <taxon>Chordata</taxon>
        <taxon>Craniata</taxon>
        <taxon>Vertebrata</taxon>
        <taxon>Euteleostomi</taxon>
        <taxon>Mammalia</taxon>
        <taxon>Eutheria</taxon>
        <taxon>Euarchontoglires</taxon>
        <taxon>Glires</taxon>
        <taxon>Lagomorpha</taxon>
        <taxon>Leporidae</taxon>
        <taxon>Oryctolagus</taxon>
    </lineage>
</organism>
<dbReference type="GeneTree" id="ENSGT00940000170748"/>
<reference evidence="1" key="2">
    <citation type="submission" date="2025-08" db="UniProtKB">
        <authorList>
            <consortium name="Ensembl"/>
        </authorList>
    </citation>
    <scope>IDENTIFICATION</scope>
    <source>
        <strain evidence="1">Thorbecke</strain>
    </source>
</reference>
<name>A0A5F9CLJ0_RABIT</name>
<dbReference type="Ensembl" id="ENSOCUT00000061109.1">
    <property type="protein sequence ID" value="ENSOCUP00000034365.1"/>
    <property type="gene ID" value="ENSOCUG00000038245.1"/>
</dbReference>
<sequence>MASVIPLKKKKLMDVKLGKLPSRKLMLYFTPKGTGPTFLRGYYQYYKPINVKKGSSVRRTWYWQLMCFSTTAFLMSSAASTTKRC</sequence>
<keyword evidence="2" id="KW-1185">Reference proteome</keyword>
<dbReference type="STRING" id="9986.ENSOCUP00000034365"/>
<dbReference type="Bgee" id="ENSOCUG00000038245">
    <property type="expression patterns" value="Expressed in ovary and 8 other cell types or tissues"/>
</dbReference>
<reference evidence="1 2" key="1">
    <citation type="journal article" date="2011" name="Nature">
        <title>A high-resolution map of human evolutionary constraint using 29 mammals.</title>
        <authorList>
            <person name="Lindblad-Toh K."/>
            <person name="Garber M."/>
            <person name="Zuk O."/>
            <person name="Lin M.F."/>
            <person name="Parker B.J."/>
            <person name="Washietl S."/>
            <person name="Kheradpour P."/>
            <person name="Ernst J."/>
            <person name="Jordan G."/>
            <person name="Mauceli E."/>
            <person name="Ward L.D."/>
            <person name="Lowe C.B."/>
            <person name="Holloway A.K."/>
            <person name="Clamp M."/>
            <person name="Gnerre S."/>
            <person name="Alfoldi J."/>
            <person name="Beal K."/>
            <person name="Chang J."/>
            <person name="Clawson H."/>
            <person name="Cuff J."/>
            <person name="Di Palma F."/>
            <person name="Fitzgerald S."/>
            <person name="Flicek P."/>
            <person name="Guttman M."/>
            <person name="Hubisz M.J."/>
            <person name="Jaffe D.B."/>
            <person name="Jungreis I."/>
            <person name="Kent W.J."/>
            <person name="Kostka D."/>
            <person name="Lara M."/>
            <person name="Martins A.L."/>
            <person name="Massingham T."/>
            <person name="Moltke I."/>
            <person name="Raney B.J."/>
            <person name="Rasmussen M.D."/>
            <person name="Robinson J."/>
            <person name="Stark A."/>
            <person name="Vilella A.J."/>
            <person name="Wen J."/>
            <person name="Xie X."/>
            <person name="Zody M.C."/>
            <person name="Baldwin J."/>
            <person name="Bloom T."/>
            <person name="Chin C.W."/>
            <person name="Heiman D."/>
            <person name="Nicol R."/>
            <person name="Nusbaum C."/>
            <person name="Young S."/>
            <person name="Wilkinson J."/>
            <person name="Worley K.C."/>
            <person name="Kovar C.L."/>
            <person name="Muzny D.M."/>
            <person name="Gibbs R.A."/>
            <person name="Cree A."/>
            <person name="Dihn H.H."/>
            <person name="Fowler G."/>
            <person name="Jhangiani S."/>
            <person name="Joshi V."/>
            <person name="Lee S."/>
            <person name="Lewis L.R."/>
            <person name="Nazareth L.V."/>
            <person name="Okwuonu G."/>
            <person name="Santibanez J."/>
            <person name="Warren W.C."/>
            <person name="Mardis E.R."/>
            <person name="Weinstock G.M."/>
            <person name="Wilson R.K."/>
            <person name="Delehaunty K."/>
            <person name="Dooling D."/>
            <person name="Fronik C."/>
            <person name="Fulton L."/>
            <person name="Fulton B."/>
            <person name="Graves T."/>
            <person name="Minx P."/>
            <person name="Sodergren E."/>
            <person name="Birney E."/>
            <person name="Margulies E.H."/>
            <person name="Herrero J."/>
            <person name="Green E.D."/>
            <person name="Haussler D."/>
            <person name="Siepel A."/>
            <person name="Goldman N."/>
            <person name="Pollard K.S."/>
            <person name="Pedersen J.S."/>
            <person name="Lander E.S."/>
            <person name="Kellis M."/>
        </authorList>
    </citation>
    <scope>NUCLEOTIDE SEQUENCE [LARGE SCALE GENOMIC DNA]</scope>
    <source>
        <strain evidence="1 2">Thorbecke inbred</strain>
    </source>
</reference>
<dbReference type="InParanoid" id="A0A5F9CLJ0"/>
<dbReference type="AlphaFoldDB" id="A0A5F9CLJ0"/>
<dbReference type="Proteomes" id="UP000001811">
    <property type="component" value="Chromosome 1"/>
</dbReference>
<dbReference type="EMBL" id="AAGW02009009">
    <property type="status" value="NOT_ANNOTATED_CDS"/>
    <property type="molecule type" value="Genomic_DNA"/>
</dbReference>
<protein>
    <submittedName>
        <fullName evidence="1">Uncharacterized protein</fullName>
    </submittedName>
</protein>
<accession>A0A5F9CLJ0</accession>